<proteinExistence type="predicted"/>
<dbReference type="EMBL" id="JBANQN010000001">
    <property type="protein sequence ID" value="KAK6803204.1"/>
    <property type="molecule type" value="Genomic_DNA"/>
</dbReference>
<protein>
    <submittedName>
        <fullName evidence="2">Uncharacterized protein</fullName>
    </submittedName>
</protein>
<gene>
    <name evidence="2" type="ORF">RDI58_000988</name>
</gene>
<evidence type="ECO:0000313" key="2">
    <source>
        <dbReference type="EMBL" id="KAK6803204.1"/>
    </source>
</evidence>
<comment type="caution">
    <text evidence="2">The sequence shown here is derived from an EMBL/GenBank/DDBJ whole genome shotgun (WGS) entry which is preliminary data.</text>
</comment>
<dbReference type="AlphaFoldDB" id="A0AAN8YPN4"/>
<feature type="transmembrane region" description="Helical" evidence="1">
    <location>
        <begin position="104"/>
        <end position="121"/>
    </location>
</feature>
<feature type="transmembrane region" description="Helical" evidence="1">
    <location>
        <begin position="75"/>
        <end position="98"/>
    </location>
</feature>
<keyword evidence="1" id="KW-0472">Membrane</keyword>
<keyword evidence="1" id="KW-1133">Transmembrane helix</keyword>
<evidence type="ECO:0000313" key="3">
    <source>
        <dbReference type="Proteomes" id="UP001371456"/>
    </source>
</evidence>
<reference evidence="2 3" key="1">
    <citation type="submission" date="2024-02" db="EMBL/GenBank/DDBJ databases">
        <title>de novo genome assembly of Solanum bulbocastanum strain 11H21.</title>
        <authorList>
            <person name="Hosaka A.J."/>
        </authorList>
    </citation>
    <scope>NUCLEOTIDE SEQUENCE [LARGE SCALE GENOMIC DNA]</scope>
    <source>
        <tissue evidence="2">Young leaves</tissue>
    </source>
</reference>
<dbReference type="Proteomes" id="UP001371456">
    <property type="component" value="Unassembled WGS sequence"/>
</dbReference>
<keyword evidence="1" id="KW-0812">Transmembrane</keyword>
<accession>A0AAN8YPN4</accession>
<sequence length="124" mass="13314">MKDEEINNLKQKNANEIISLKEELGEDIPGCVGSNLASPVDASSAQAVTGTNLPHSSGSAHDSVLQKEFCISHSLLLVCILLSISKVVVIPCIIGFPFSLYGCGMILVVLYSDIIILLRIGKRF</sequence>
<name>A0AAN8YPN4_SOLBU</name>
<organism evidence="2 3">
    <name type="scientific">Solanum bulbocastanum</name>
    <name type="common">Wild potato</name>
    <dbReference type="NCBI Taxonomy" id="147425"/>
    <lineage>
        <taxon>Eukaryota</taxon>
        <taxon>Viridiplantae</taxon>
        <taxon>Streptophyta</taxon>
        <taxon>Embryophyta</taxon>
        <taxon>Tracheophyta</taxon>
        <taxon>Spermatophyta</taxon>
        <taxon>Magnoliopsida</taxon>
        <taxon>eudicotyledons</taxon>
        <taxon>Gunneridae</taxon>
        <taxon>Pentapetalae</taxon>
        <taxon>asterids</taxon>
        <taxon>lamiids</taxon>
        <taxon>Solanales</taxon>
        <taxon>Solanaceae</taxon>
        <taxon>Solanoideae</taxon>
        <taxon>Solaneae</taxon>
        <taxon>Solanum</taxon>
    </lineage>
</organism>
<keyword evidence="3" id="KW-1185">Reference proteome</keyword>
<evidence type="ECO:0000256" key="1">
    <source>
        <dbReference type="SAM" id="Phobius"/>
    </source>
</evidence>